<evidence type="ECO:0000313" key="2">
    <source>
        <dbReference type="EMBL" id="GAA1229364.1"/>
    </source>
</evidence>
<evidence type="ECO:0000256" key="1">
    <source>
        <dbReference type="SAM" id="MobiDB-lite"/>
    </source>
</evidence>
<reference evidence="2 3" key="1">
    <citation type="journal article" date="2019" name="Int. J. Syst. Evol. Microbiol.">
        <title>The Global Catalogue of Microorganisms (GCM) 10K type strain sequencing project: providing services to taxonomists for standard genome sequencing and annotation.</title>
        <authorList>
            <consortium name="The Broad Institute Genomics Platform"/>
            <consortium name="The Broad Institute Genome Sequencing Center for Infectious Disease"/>
            <person name="Wu L."/>
            <person name="Ma J."/>
        </authorList>
    </citation>
    <scope>NUCLEOTIDE SEQUENCE [LARGE SCALE GENOMIC DNA]</scope>
    <source>
        <strain evidence="2 3">JCM 13023</strain>
    </source>
</reference>
<dbReference type="Proteomes" id="UP001500653">
    <property type="component" value="Unassembled WGS sequence"/>
</dbReference>
<dbReference type="EMBL" id="BAAALN010000003">
    <property type="protein sequence ID" value="GAA1229364.1"/>
    <property type="molecule type" value="Genomic_DNA"/>
</dbReference>
<feature type="compositionally biased region" description="Basic and acidic residues" evidence="1">
    <location>
        <begin position="56"/>
        <end position="84"/>
    </location>
</feature>
<protein>
    <submittedName>
        <fullName evidence="2">Uncharacterized protein</fullName>
    </submittedName>
</protein>
<name>A0ABN1W036_9PSEU</name>
<proteinExistence type="predicted"/>
<accession>A0ABN1W036</accession>
<comment type="caution">
    <text evidence="2">The sequence shown here is derived from an EMBL/GenBank/DDBJ whole genome shotgun (WGS) entry which is preliminary data.</text>
</comment>
<gene>
    <name evidence="2" type="ORF">GCM10009676_09890</name>
</gene>
<feature type="region of interest" description="Disordered" evidence="1">
    <location>
        <begin position="40"/>
        <end position="85"/>
    </location>
</feature>
<evidence type="ECO:0000313" key="3">
    <source>
        <dbReference type="Proteomes" id="UP001500653"/>
    </source>
</evidence>
<dbReference type="RefSeq" id="WP_253862766.1">
    <property type="nucleotide sequence ID" value="NZ_BAAALN010000003.1"/>
</dbReference>
<organism evidence="2 3">
    <name type="scientific">Prauserella halophila</name>
    <dbReference type="NCBI Taxonomy" id="185641"/>
    <lineage>
        <taxon>Bacteria</taxon>
        <taxon>Bacillati</taxon>
        <taxon>Actinomycetota</taxon>
        <taxon>Actinomycetes</taxon>
        <taxon>Pseudonocardiales</taxon>
        <taxon>Pseudonocardiaceae</taxon>
        <taxon>Prauserella</taxon>
    </lineage>
</organism>
<sequence length="452" mass="50549">MDTDSGRADTDATRLLKEAFLPYAPAGVARDWLGEEVTGARGTAGRGAPQRAFRSHPHEAGGTDGHAGDEPGHEPGHDAPRDIADCTGENLTELDPAQRRRLAGYLAEQFADDAPLWDRALRLLARSGLRLADIPAAARRKTPLRRHGPWLSREQRRQVDRWRTDLLSDVDASLASRWIADGVRIRDYFSPRQTIDNARAMFDVARREHLVDLVFRVTNPDVLRYLAETFPDEAILSDLLQNPALPADALPTVLDRYRRASPISVIPPAQPIAAVLRVEGLTGVRDRGLWHEDDLFGRPGMRSPNMVADILRCLPEQFDELDHDRQQSLVRFLHDVEDDEPGSVPPAVLATLLRLDPARVPDARRFLLREGLVSRVIKDESSYDIASAMVHGWYATCHDLRPAHGDEVGFLARLLTERYGDDEFAWNAFMAEFPSWNGPVRDLLDAIDAVHP</sequence>
<keyword evidence="3" id="KW-1185">Reference proteome</keyword>